<feature type="transmembrane region" description="Helical" evidence="1">
    <location>
        <begin position="21"/>
        <end position="45"/>
    </location>
</feature>
<dbReference type="NCBIfam" id="TIGR03647">
    <property type="entry name" value="Na_symport_sm"/>
    <property type="match status" value="1"/>
</dbReference>
<evidence type="ECO:0000313" key="3">
    <source>
        <dbReference type="EMBL" id="RKQ37273.1"/>
    </source>
</evidence>
<evidence type="ECO:0000313" key="4">
    <source>
        <dbReference type="Proteomes" id="UP000269301"/>
    </source>
</evidence>
<dbReference type="Proteomes" id="UP000269301">
    <property type="component" value="Unassembled WGS sequence"/>
</dbReference>
<dbReference type="OrthoDB" id="9797746at2"/>
<feature type="domain" description="Sodium symporter small subunit" evidence="2">
    <location>
        <begin position="14"/>
        <end position="89"/>
    </location>
</feature>
<dbReference type="InterPro" id="IPR019886">
    <property type="entry name" value="Na_symporter_ssu"/>
</dbReference>
<dbReference type="EMBL" id="RBZP01000001">
    <property type="protein sequence ID" value="RKQ37273.1"/>
    <property type="molecule type" value="Genomic_DNA"/>
</dbReference>
<dbReference type="RefSeq" id="WP_121202356.1">
    <property type="nucleotide sequence ID" value="NZ_RBZP01000001.1"/>
</dbReference>
<evidence type="ECO:0000256" key="1">
    <source>
        <dbReference type="SAM" id="Phobius"/>
    </source>
</evidence>
<keyword evidence="4" id="KW-1185">Reference proteome</keyword>
<reference evidence="3 4" key="1">
    <citation type="journal article" date="2016" name="Int. J. Syst. Evol. Microbiol.">
        <title>Oceanobacillus halophilus sp. nov., a novel moderately halophilic bacterium from a hypersaline lake.</title>
        <authorList>
            <person name="Amoozegar M.A."/>
            <person name="Bagheri M."/>
            <person name="Makhdoumi A."/>
            <person name="Nikou M.M."/>
            <person name="Fazeli S.A.S."/>
            <person name="Schumann P."/>
            <person name="Sproer C."/>
            <person name="Sanchez-Porro C."/>
            <person name="Ventosa A."/>
        </authorList>
    </citation>
    <scope>NUCLEOTIDE SEQUENCE [LARGE SCALE GENOMIC DNA]</scope>
    <source>
        <strain evidence="3 4">DSM 23996</strain>
    </source>
</reference>
<protein>
    <submittedName>
        <fullName evidence="3">DUF4212 domain-containing protein</fullName>
    </submittedName>
</protein>
<proteinExistence type="predicted"/>
<comment type="caution">
    <text evidence="3">The sequence shown here is derived from an EMBL/GenBank/DDBJ whole genome shotgun (WGS) entry which is preliminary data.</text>
</comment>
<keyword evidence="1" id="KW-0472">Membrane</keyword>
<dbReference type="AlphaFoldDB" id="A0A495ABP8"/>
<evidence type="ECO:0000259" key="2">
    <source>
        <dbReference type="Pfam" id="PF13937"/>
    </source>
</evidence>
<keyword evidence="1" id="KW-0812">Transmembrane</keyword>
<organism evidence="3 4">
    <name type="scientific">Oceanobacillus halophilus</name>
    <dbReference type="NCBI Taxonomy" id="930130"/>
    <lineage>
        <taxon>Bacteria</taxon>
        <taxon>Bacillati</taxon>
        <taxon>Bacillota</taxon>
        <taxon>Bacilli</taxon>
        <taxon>Bacillales</taxon>
        <taxon>Bacillaceae</taxon>
        <taxon>Oceanobacillus</taxon>
    </lineage>
</organism>
<feature type="transmembrane region" description="Helical" evidence="1">
    <location>
        <begin position="57"/>
        <end position="79"/>
    </location>
</feature>
<sequence>MEKPDSIKTLDDKQTRYWKKNLRLISSLLAVWAVVGFGGGILFAVPLSNVPFFGVTLSYWIAQQGAIFVFIFLILIYAIRMDKLDKQYALEKKEENQHKSL</sequence>
<dbReference type="Pfam" id="PF13937">
    <property type="entry name" value="DUF4212"/>
    <property type="match status" value="1"/>
</dbReference>
<gene>
    <name evidence="3" type="ORF">D8M06_00255</name>
</gene>
<accession>A0A495ABP8</accession>
<keyword evidence="1" id="KW-1133">Transmembrane helix</keyword>
<name>A0A495ABP8_9BACI</name>